<dbReference type="Proteomes" id="UP000297280">
    <property type="component" value="Unassembled WGS sequence"/>
</dbReference>
<gene>
    <name evidence="1" type="ORF">BPOR_0563g00060</name>
</gene>
<name>A0A4Z1KEW9_9HELO</name>
<accession>A0A4Z1KEW9</accession>
<protein>
    <submittedName>
        <fullName evidence="1">Uncharacterized protein</fullName>
    </submittedName>
</protein>
<comment type="caution">
    <text evidence="1">The sequence shown here is derived from an EMBL/GenBank/DDBJ whole genome shotgun (WGS) entry which is preliminary data.</text>
</comment>
<evidence type="ECO:0000313" key="2">
    <source>
        <dbReference type="Proteomes" id="UP000297280"/>
    </source>
</evidence>
<evidence type="ECO:0000313" key="1">
    <source>
        <dbReference type="EMBL" id="TGO84008.1"/>
    </source>
</evidence>
<reference evidence="1 2" key="1">
    <citation type="submission" date="2017-12" db="EMBL/GenBank/DDBJ databases">
        <title>Comparative genomics of Botrytis spp.</title>
        <authorList>
            <person name="Valero-Jimenez C.A."/>
            <person name="Tapia P."/>
            <person name="Veloso J."/>
            <person name="Silva-Moreno E."/>
            <person name="Staats M."/>
            <person name="Valdes J.H."/>
            <person name="Van Kan J.A.L."/>
        </authorList>
    </citation>
    <scope>NUCLEOTIDE SEQUENCE [LARGE SCALE GENOMIC DNA]</scope>
    <source>
        <strain evidence="1 2">MUCL3349</strain>
    </source>
</reference>
<proteinExistence type="predicted"/>
<dbReference type="EMBL" id="PQXO01000562">
    <property type="protein sequence ID" value="TGO84008.1"/>
    <property type="molecule type" value="Genomic_DNA"/>
</dbReference>
<organism evidence="1 2">
    <name type="scientific">Botrytis porri</name>
    <dbReference type="NCBI Taxonomy" id="87229"/>
    <lineage>
        <taxon>Eukaryota</taxon>
        <taxon>Fungi</taxon>
        <taxon>Dikarya</taxon>
        <taxon>Ascomycota</taxon>
        <taxon>Pezizomycotina</taxon>
        <taxon>Leotiomycetes</taxon>
        <taxon>Helotiales</taxon>
        <taxon>Sclerotiniaceae</taxon>
        <taxon>Botrytis</taxon>
    </lineage>
</organism>
<sequence>MERKLHDDDRSAAYDLAQKLIKNGVKFLAVDTRNDSDKIESFFESVYPWGCPVEELIFFSYGKPTFNSESHRVWGPRHVLPWSTLRQPKVRDSSKEPTLAYKFIVSRFKLHANGRGVMFPKMGESCRRLNKQCRDL</sequence>
<keyword evidence="2" id="KW-1185">Reference proteome</keyword>
<dbReference type="AlphaFoldDB" id="A0A4Z1KEW9"/>